<dbReference type="Gene3D" id="3.40.33.10">
    <property type="entry name" value="CAP"/>
    <property type="match status" value="1"/>
</dbReference>
<dbReference type="InterPro" id="IPR014044">
    <property type="entry name" value="CAP_dom"/>
</dbReference>
<sequence>MSGSRWYRVAAALTLVCVSPVLQGGVGFRQNFEERLLAAHNRERDAMGAPPLQWDPALARSARDWAAYLARSGKFEHSPDDPWWEPEGENLWAGTVNYYQPESMVGLWAAEKGDYKPGVFPNNSRSGDVENVGHYTQLIWSQTGAVGCALARGREEDVLVCRYTQAGNVLGQRPI</sequence>
<evidence type="ECO:0000313" key="2">
    <source>
        <dbReference type="EMBL" id="QNP43101.1"/>
    </source>
</evidence>
<dbReference type="InterPro" id="IPR018244">
    <property type="entry name" value="Allrgn_V5/Tpx1_CS"/>
</dbReference>
<dbReference type="InterPro" id="IPR001283">
    <property type="entry name" value="CRISP-related"/>
</dbReference>
<dbReference type="Proteomes" id="UP000516134">
    <property type="component" value="Chromosome"/>
</dbReference>
<evidence type="ECO:0000259" key="1">
    <source>
        <dbReference type="SMART" id="SM00198"/>
    </source>
</evidence>
<feature type="domain" description="SCP" evidence="1">
    <location>
        <begin position="31"/>
        <end position="171"/>
    </location>
</feature>
<accession>A0ABX6SZU5</accession>
<dbReference type="RefSeq" id="WP_187714531.1">
    <property type="nucleotide sequence ID" value="NZ_BAABJC010000001.1"/>
</dbReference>
<reference evidence="2 3" key="1">
    <citation type="submission" date="2020-08" db="EMBL/GenBank/DDBJ databases">
        <title>Genome sequence of Sphingomonas daechungensis KACC 18115T.</title>
        <authorList>
            <person name="Hyun D.-W."/>
            <person name="Bae J.-W."/>
        </authorList>
    </citation>
    <scope>NUCLEOTIDE SEQUENCE [LARGE SCALE GENOMIC DNA]</scope>
    <source>
        <strain evidence="2 3">KACC 18115</strain>
    </source>
</reference>
<dbReference type="EMBL" id="CP060780">
    <property type="protein sequence ID" value="QNP43101.1"/>
    <property type="molecule type" value="Genomic_DNA"/>
</dbReference>
<dbReference type="PANTHER" id="PTHR10334">
    <property type="entry name" value="CYSTEINE-RICH SECRETORY PROTEIN-RELATED"/>
    <property type="match status" value="1"/>
</dbReference>
<proteinExistence type="predicted"/>
<keyword evidence="3" id="KW-1185">Reference proteome</keyword>
<dbReference type="SMART" id="SM00198">
    <property type="entry name" value="SCP"/>
    <property type="match status" value="1"/>
</dbReference>
<dbReference type="InterPro" id="IPR035940">
    <property type="entry name" value="CAP_sf"/>
</dbReference>
<protein>
    <submittedName>
        <fullName evidence="2">SCP-like extracellular</fullName>
    </submittedName>
</protein>
<dbReference type="PRINTS" id="PR00837">
    <property type="entry name" value="V5TPXLIKE"/>
</dbReference>
<dbReference type="SUPFAM" id="SSF55797">
    <property type="entry name" value="PR-1-like"/>
    <property type="match status" value="1"/>
</dbReference>
<dbReference type="PROSITE" id="PS01009">
    <property type="entry name" value="CRISP_1"/>
    <property type="match status" value="1"/>
</dbReference>
<dbReference type="Pfam" id="PF00188">
    <property type="entry name" value="CAP"/>
    <property type="match status" value="1"/>
</dbReference>
<name>A0ABX6SZU5_9SPHN</name>
<organism evidence="2 3">
    <name type="scientific">Sphingomonas daechungensis</name>
    <dbReference type="NCBI Taxonomy" id="1176646"/>
    <lineage>
        <taxon>Bacteria</taxon>
        <taxon>Pseudomonadati</taxon>
        <taxon>Pseudomonadota</taxon>
        <taxon>Alphaproteobacteria</taxon>
        <taxon>Sphingomonadales</taxon>
        <taxon>Sphingomonadaceae</taxon>
        <taxon>Sphingomonas</taxon>
    </lineage>
</organism>
<gene>
    <name evidence="2" type="ORF">H9L15_14275</name>
</gene>
<evidence type="ECO:0000313" key="3">
    <source>
        <dbReference type="Proteomes" id="UP000516134"/>
    </source>
</evidence>